<gene>
    <name evidence="2" type="ORF">FMOSSE_LOCUS3335</name>
</gene>
<dbReference type="Proteomes" id="UP000789375">
    <property type="component" value="Unassembled WGS sequence"/>
</dbReference>
<reference evidence="2" key="1">
    <citation type="submission" date="2021-06" db="EMBL/GenBank/DDBJ databases">
        <authorList>
            <person name="Kallberg Y."/>
            <person name="Tangrot J."/>
            <person name="Rosling A."/>
        </authorList>
    </citation>
    <scope>NUCLEOTIDE SEQUENCE</scope>
    <source>
        <strain evidence="2">87-6 pot B 2015</strain>
    </source>
</reference>
<comment type="caution">
    <text evidence="2">The sequence shown here is derived from an EMBL/GenBank/DDBJ whole genome shotgun (WGS) entry which is preliminary data.</text>
</comment>
<evidence type="ECO:0000256" key="1">
    <source>
        <dbReference type="SAM" id="MobiDB-lite"/>
    </source>
</evidence>
<proteinExistence type="predicted"/>
<feature type="region of interest" description="Disordered" evidence="1">
    <location>
        <begin position="147"/>
        <end position="168"/>
    </location>
</feature>
<keyword evidence="3" id="KW-1185">Reference proteome</keyword>
<name>A0A9N8ZDY6_FUNMO</name>
<evidence type="ECO:0000313" key="2">
    <source>
        <dbReference type="EMBL" id="CAG8487196.1"/>
    </source>
</evidence>
<organism evidence="2 3">
    <name type="scientific">Funneliformis mosseae</name>
    <name type="common">Endomycorrhizal fungus</name>
    <name type="synonym">Glomus mosseae</name>
    <dbReference type="NCBI Taxonomy" id="27381"/>
    <lineage>
        <taxon>Eukaryota</taxon>
        <taxon>Fungi</taxon>
        <taxon>Fungi incertae sedis</taxon>
        <taxon>Mucoromycota</taxon>
        <taxon>Glomeromycotina</taxon>
        <taxon>Glomeromycetes</taxon>
        <taxon>Glomerales</taxon>
        <taxon>Glomeraceae</taxon>
        <taxon>Funneliformis</taxon>
    </lineage>
</organism>
<dbReference type="AlphaFoldDB" id="A0A9N8ZDY6"/>
<evidence type="ECO:0000313" key="3">
    <source>
        <dbReference type="Proteomes" id="UP000789375"/>
    </source>
</evidence>
<protein>
    <submittedName>
        <fullName evidence="2">10197_t:CDS:1</fullName>
    </submittedName>
</protein>
<sequence>MENIYHKFILDHLSEMNPTLFFDHFKFAYAKKSTAQQLLANSLGYLQNYVNDPAIRSLAQEKRKDLKKWRESQYAIEYWQGIERKEAEQKVKAAAKISELHIEATLHKDTIHHSSAVSNLTRNKLTALNKRPNTDVDSENNPFIVTEDLEPIDSHTTPSSHTDSEDLEHNPFIVTKEQKEGPEPTDSLTPLNFLKRPKPLLDIEMDLDWAPWKYNLIINNIDIEQILQNIYKKCQKTRPKTKTSLDYGIIDLNDGVVLEGLGKSIKLYFEARIQDYKPKKNISKEIANCLKKFNVTSLKDLGKALSEVHIDYDNLDRDIFYLHRLFQKFSELQEGWYNSHIVAPIFDECLESVDEWILRRGEVENYAQKFLDRTSRKRKKYDGILSFSRQFEFIYVETTTTSILSKTENDLSKLHQAIILMFKLMVSTLPEKMLEEISSMPVLCVQFSGASAEVYLANWPKNMRPIVFSIMKFDIPEEVTALPKLTKVAAKMLSLRSYIQNLNNKYQVLLMKMADYYLNEDNDWDSPIKLKARC</sequence>
<accession>A0A9N8ZDY6</accession>
<dbReference type="EMBL" id="CAJVPP010000488">
    <property type="protein sequence ID" value="CAG8487196.1"/>
    <property type="molecule type" value="Genomic_DNA"/>
</dbReference>